<comment type="similarity">
    <text evidence="1">Belongs to the PPP phosphatase family.</text>
</comment>
<feature type="region of interest" description="Disordered" evidence="2">
    <location>
        <begin position="402"/>
        <end position="421"/>
    </location>
</feature>
<feature type="region of interest" description="Disordered" evidence="2">
    <location>
        <begin position="569"/>
        <end position="588"/>
    </location>
</feature>
<keyword evidence="5" id="KW-1185">Reference proteome</keyword>
<dbReference type="SMART" id="SM00156">
    <property type="entry name" value="PP2Ac"/>
    <property type="match status" value="1"/>
</dbReference>
<dbReference type="PROSITE" id="PS00125">
    <property type="entry name" value="SER_THR_PHOSPHATASE"/>
    <property type="match status" value="1"/>
</dbReference>
<accession>A0A5C3Q7T2</accession>
<dbReference type="InterPro" id="IPR004843">
    <property type="entry name" value="Calcineurin-like_PHP"/>
</dbReference>
<feature type="domain" description="Serine/threonine specific protein phosphatases" evidence="3">
    <location>
        <begin position="165"/>
        <end position="170"/>
    </location>
</feature>
<dbReference type="PANTHER" id="PTHR45673">
    <property type="entry name" value="SERINE/THREONINE-PROTEIN PHOSPHATASE 2B CATALYTIC SUBUNIT 1-RELATED"/>
    <property type="match status" value="1"/>
</dbReference>
<sequence length="588" mass="66154">MDDHYAGPTSPRSVPGAFAGGADHKKVDYNRRMVDSVPQPAKHAPSDAEFFLSNGMPNHHYLKGFFFQEGRLTEQQALYILQKATEMLSREPNLLEISSPLTICGDIHGQYYDLMKIFKREVGGSVEENTYLFLGDYVDRGAFSIECLLYLYSLKLSHPRSVFMLRGNHECQHLTEYFTFKKECTHKYSQRVYEACTASFRALPVAAVVDNRFFAVHGGISPSLITLDDLRKLNRFQEPGSHGLLCDLLWSDPVQEYGNEEQARIKPGTTFLDNASRGCSYFFTYEAVCQFLERNGLLGVIRGHEAQDHGYSMYKRTPAKKFPSVITIFSAPNYLDIYKNRGAVLKYANKSITIRQFNSSSHPYWLPNFMNAFTWSLPFVGAKITEMLLAIVSICSEEELQESERSSEDGSAATGDSAEIRDRREEIRNKIRAVGKMQRVFQLLRDEAEQATTELESLEGGGVIGEPNNRLTIKALNVGRDIGSFADAKRSDKLNERLPTYNPNESSAVFPVPSMRRASWDTIHPADPTPKPGSSNSAHGGANIEELIRGVMEEDDEQGVVERLAEQIARGRAPTGRHRPLKRFDTAL</sequence>
<dbReference type="InterPro" id="IPR043360">
    <property type="entry name" value="PP2B"/>
</dbReference>
<dbReference type="OrthoDB" id="5593063at2759"/>
<evidence type="ECO:0000313" key="5">
    <source>
        <dbReference type="Proteomes" id="UP000305067"/>
    </source>
</evidence>
<evidence type="ECO:0000259" key="3">
    <source>
        <dbReference type="PROSITE" id="PS00125"/>
    </source>
</evidence>
<evidence type="ECO:0000256" key="2">
    <source>
        <dbReference type="SAM" id="MobiDB-lite"/>
    </source>
</evidence>
<dbReference type="PRINTS" id="PR00114">
    <property type="entry name" value="STPHPHTASE"/>
</dbReference>
<dbReference type="EC" id="3.1.3.16" evidence="1"/>
<dbReference type="InterPro" id="IPR006186">
    <property type="entry name" value="Ser/Thr-sp_prot-phosphatase"/>
</dbReference>
<protein>
    <recommendedName>
        <fullName evidence="1">Serine/threonine-protein phosphatase</fullName>
        <ecNumber evidence="1">3.1.3.16</ecNumber>
    </recommendedName>
</protein>
<feature type="region of interest" description="Disordered" evidence="2">
    <location>
        <begin position="1"/>
        <end position="21"/>
    </location>
</feature>
<comment type="catalytic activity">
    <reaction evidence="1">
        <text>O-phospho-L-threonyl-[protein] + H2O = L-threonyl-[protein] + phosphate</text>
        <dbReference type="Rhea" id="RHEA:47004"/>
        <dbReference type="Rhea" id="RHEA-COMP:11060"/>
        <dbReference type="Rhea" id="RHEA-COMP:11605"/>
        <dbReference type="ChEBI" id="CHEBI:15377"/>
        <dbReference type="ChEBI" id="CHEBI:30013"/>
        <dbReference type="ChEBI" id="CHEBI:43474"/>
        <dbReference type="ChEBI" id="CHEBI:61977"/>
        <dbReference type="EC" id="3.1.3.16"/>
    </reaction>
</comment>
<organism evidence="4 5">
    <name type="scientific">Pterulicium gracile</name>
    <dbReference type="NCBI Taxonomy" id="1884261"/>
    <lineage>
        <taxon>Eukaryota</taxon>
        <taxon>Fungi</taxon>
        <taxon>Dikarya</taxon>
        <taxon>Basidiomycota</taxon>
        <taxon>Agaricomycotina</taxon>
        <taxon>Agaricomycetes</taxon>
        <taxon>Agaricomycetidae</taxon>
        <taxon>Agaricales</taxon>
        <taxon>Pleurotineae</taxon>
        <taxon>Pterulaceae</taxon>
        <taxon>Pterulicium</taxon>
    </lineage>
</organism>
<dbReference type="AlphaFoldDB" id="A0A5C3Q7T2"/>
<gene>
    <name evidence="4" type="ORF">BDV98DRAFT_607342</name>
</gene>
<dbReference type="GO" id="GO:0097720">
    <property type="term" value="P:calcineurin-mediated signaling"/>
    <property type="evidence" value="ECO:0007669"/>
    <property type="project" value="InterPro"/>
</dbReference>
<dbReference type="STRING" id="1884261.A0A5C3Q7T2"/>
<keyword evidence="1" id="KW-0378">Hydrolase</keyword>
<dbReference type="InterPro" id="IPR029052">
    <property type="entry name" value="Metallo-depent_PP-like"/>
</dbReference>
<dbReference type="Proteomes" id="UP000305067">
    <property type="component" value="Unassembled WGS sequence"/>
</dbReference>
<dbReference type="EMBL" id="ML178845">
    <property type="protein sequence ID" value="TFK97636.1"/>
    <property type="molecule type" value="Genomic_DNA"/>
</dbReference>
<dbReference type="Pfam" id="PF00149">
    <property type="entry name" value="Metallophos"/>
    <property type="match status" value="1"/>
</dbReference>
<dbReference type="GO" id="GO:0033192">
    <property type="term" value="F:calmodulin-dependent protein phosphatase activity"/>
    <property type="evidence" value="ECO:0007669"/>
    <property type="project" value="InterPro"/>
</dbReference>
<reference evidence="4 5" key="1">
    <citation type="journal article" date="2019" name="Nat. Ecol. Evol.">
        <title>Megaphylogeny resolves global patterns of mushroom evolution.</title>
        <authorList>
            <person name="Varga T."/>
            <person name="Krizsan K."/>
            <person name="Foldi C."/>
            <person name="Dima B."/>
            <person name="Sanchez-Garcia M."/>
            <person name="Sanchez-Ramirez S."/>
            <person name="Szollosi G.J."/>
            <person name="Szarkandi J.G."/>
            <person name="Papp V."/>
            <person name="Albert L."/>
            <person name="Andreopoulos W."/>
            <person name="Angelini C."/>
            <person name="Antonin V."/>
            <person name="Barry K.W."/>
            <person name="Bougher N.L."/>
            <person name="Buchanan P."/>
            <person name="Buyck B."/>
            <person name="Bense V."/>
            <person name="Catcheside P."/>
            <person name="Chovatia M."/>
            <person name="Cooper J."/>
            <person name="Damon W."/>
            <person name="Desjardin D."/>
            <person name="Finy P."/>
            <person name="Geml J."/>
            <person name="Haridas S."/>
            <person name="Hughes K."/>
            <person name="Justo A."/>
            <person name="Karasinski D."/>
            <person name="Kautmanova I."/>
            <person name="Kiss B."/>
            <person name="Kocsube S."/>
            <person name="Kotiranta H."/>
            <person name="LaButti K.M."/>
            <person name="Lechner B.E."/>
            <person name="Liimatainen K."/>
            <person name="Lipzen A."/>
            <person name="Lukacs Z."/>
            <person name="Mihaltcheva S."/>
            <person name="Morgado L.N."/>
            <person name="Niskanen T."/>
            <person name="Noordeloos M.E."/>
            <person name="Ohm R.A."/>
            <person name="Ortiz-Santana B."/>
            <person name="Ovrebo C."/>
            <person name="Racz N."/>
            <person name="Riley R."/>
            <person name="Savchenko A."/>
            <person name="Shiryaev A."/>
            <person name="Soop K."/>
            <person name="Spirin V."/>
            <person name="Szebenyi C."/>
            <person name="Tomsovsky M."/>
            <person name="Tulloss R.E."/>
            <person name="Uehling J."/>
            <person name="Grigoriev I.V."/>
            <person name="Vagvolgyi C."/>
            <person name="Papp T."/>
            <person name="Martin F.M."/>
            <person name="Miettinen O."/>
            <person name="Hibbett D.S."/>
            <person name="Nagy L.G."/>
        </authorList>
    </citation>
    <scope>NUCLEOTIDE SEQUENCE [LARGE SCALE GENOMIC DNA]</scope>
    <source>
        <strain evidence="4 5">CBS 309.79</strain>
    </source>
</reference>
<evidence type="ECO:0000256" key="1">
    <source>
        <dbReference type="RuleBase" id="RU004273"/>
    </source>
</evidence>
<proteinExistence type="inferred from homology"/>
<dbReference type="SUPFAM" id="SSF56300">
    <property type="entry name" value="Metallo-dependent phosphatases"/>
    <property type="match status" value="1"/>
</dbReference>
<name>A0A5C3Q7T2_9AGAR</name>
<dbReference type="Gene3D" id="3.60.21.10">
    <property type="match status" value="1"/>
</dbReference>
<evidence type="ECO:0000313" key="4">
    <source>
        <dbReference type="EMBL" id="TFK97636.1"/>
    </source>
</evidence>